<dbReference type="InterPro" id="IPR019264">
    <property type="entry name" value="DUF2179"/>
</dbReference>
<dbReference type="OrthoDB" id="3180973at2"/>
<dbReference type="Gene3D" id="3.30.70.120">
    <property type="match status" value="1"/>
</dbReference>
<evidence type="ECO:0000256" key="3">
    <source>
        <dbReference type="ARBA" id="ARBA00022692"/>
    </source>
</evidence>
<dbReference type="EMBL" id="MPJW01000254">
    <property type="protein sequence ID" value="OLU36825.1"/>
    <property type="molecule type" value="Genomic_DNA"/>
</dbReference>
<keyword evidence="9" id="KW-1185">Reference proteome</keyword>
<gene>
    <name evidence="8" type="ORF">BO222_11590</name>
</gene>
<dbReference type="Proteomes" id="UP000186341">
    <property type="component" value="Unassembled WGS sequence"/>
</dbReference>
<dbReference type="Pfam" id="PF02588">
    <property type="entry name" value="YitT_membrane"/>
    <property type="match status" value="1"/>
</dbReference>
<dbReference type="RefSeq" id="WP_075820928.1">
    <property type="nucleotide sequence ID" value="NZ_CAJUTZ010000049.1"/>
</dbReference>
<evidence type="ECO:0000256" key="2">
    <source>
        <dbReference type="ARBA" id="ARBA00022475"/>
    </source>
</evidence>
<feature type="domain" description="DUF2179" evidence="7">
    <location>
        <begin position="221"/>
        <end position="270"/>
    </location>
</feature>
<comment type="caution">
    <text evidence="8">The sequence shown here is derived from an EMBL/GenBank/DDBJ whole genome shotgun (WGS) entry which is preliminary data.</text>
</comment>
<evidence type="ECO:0000256" key="6">
    <source>
        <dbReference type="SAM" id="Phobius"/>
    </source>
</evidence>
<dbReference type="Pfam" id="PF10035">
    <property type="entry name" value="DUF2179"/>
    <property type="match status" value="1"/>
</dbReference>
<dbReference type="PIRSF" id="PIRSF006483">
    <property type="entry name" value="Membrane_protein_YitT"/>
    <property type="match status" value="1"/>
</dbReference>
<keyword evidence="4 6" id="KW-1133">Transmembrane helix</keyword>
<dbReference type="AlphaFoldDB" id="A0A1U7ND72"/>
<feature type="transmembrane region" description="Helical" evidence="6">
    <location>
        <begin position="52"/>
        <end position="72"/>
    </location>
</feature>
<evidence type="ECO:0000259" key="7">
    <source>
        <dbReference type="Pfam" id="PF10035"/>
    </source>
</evidence>
<dbReference type="InterPro" id="IPR051461">
    <property type="entry name" value="UPF0750_membrane"/>
</dbReference>
<evidence type="ECO:0000256" key="5">
    <source>
        <dbReference type="ARBA" id="ARBA00023136"/>
    </source>
</evidence>
<keyword evidence="5 6" id="KW-0472">Membrane</keyword>
<comment type="subcellular location">
    <subcellularLocation>
        <location evidence="1">Cell membrane</location>
        <topology evidence="1">Multi-pass membrane protein</topology>
    </subcellularLocation>
</comment>
<keyword evidence="2" id="KW-1003">Cell membrane</keyword>
<evidence type="ECO:0000256" key="1">
    <source>
        <dbReference type="ARBA" id="ARBA00004651"/>
    </source>
</evidence>
<sequence>MIKKKTIMQYGELLFGALLFATAVNVFIEPCGLNTGSVIGLAQLLSYLLVKGNSLTGLFSFCMNVPLMLLAWRAISRKFLIKTIIAVTFQSFLLTVIPVPATPVMGDVLSNVLLAAILGGVGIGLGLLSSGSLGGLDILGVYFSKKYPSFSVAKLSYALNFLILGASAIVFDIQSALYSFMLIGIMYFVSDRVHYQNINMYAIIITHDPEVKKLILHKTGRGVTYWMGKGAFTETETEILLCVLNRYEVHAFRKMVAKQDPKAFILLSKGNPILGNFEKRLIV</sequence>
<name>A0A1U7ND72_9FIRM</name>
<accession>A0A1U7ND72</accession>
<reference evidence="8 9" key="1">
    <citation type="submission" date="2016-11" db="EMBL/GenBank/DDBJ databases">
        <title>Description of two novel members of the family Erysipelotrichaceae: Ileibacterium lipovorans gen. nov., sp. nov. and Dubosiella newyorkensis, gen. nov., sp. nov.</title>
        <authorList>
            <person name="Cox L.M."/>
            <person name="Sohn J."/>
            <person name="Tyrrell K.L."/>
            <person name="Citron D.M."/>
            <person name="Lawson P.A."/>
            <person name="Patel N.B."/>
            <person name="Iizumi T."/>
            <person name="Perez-Perez G.I."/>
            <person name="Goldstein E.J."/>
            <person name="Blaser M.J."/>
        </authorList>
    </citation>
    <scope>NUCLEOTIDE SEQUENCE [LARGE SCALE GENOMIC DNA]</scope>
    <source>
        <strain evidence="8 9">NYU-BL-A3</strain>
    </source>
</reference>
<dbReference type="PANTHER" id="PTHR33545:SF5">
    <property type="entry name" value="UPF0750 MEMBRANE PROTEIN YITT"/>
    <property type="match status" value="1"/>
</dbReference>
<dbReference type="PANTHER" id="PTHR33545">
    <property type="entry name" value="UPF0750 MEMBRANE PROTEIN YITT-RELATED"/>
    <property type="match status" value="1"/>
</dbReference>
<proteinExistence type="predicted"/>
<protein>
    <recommendedName>
        <fullName evidence="7">DUF2179 domain-containing protein</fullName>
    </recommendedName>
</protein>
<feature type="transmembrane region" description="Helical" evidence="6">
    <location>
        <begin position="157"/>
        <end position="189"/>
    </location>
</feature>
<keyword evidence="3 6" id="KW-0812">Transmembrane</keyword>
<feature type="transmembrane region" description="Helical" evidence="6">
    <location>
        <begin position="79"/>
        <end position="101"/>
    </location>
</feature>
<evidence type="ECO:0000313" key="8">
    <source>
        <dbReference type="EMBL" id="OLU36825.1"/>
    </source>
</evidence>
<feature type="transmembrane region" description="Helical" evidence="6">
    <location>
        <begin position="113"/>
        <end position="136"/>
    </location>
</feature>
<dbReference type="InterPro" id="IPR015867">
    <property type="entry name" value="N-reg_PII/ATP_PRibTrfase_C"/>
</dbReference>
<dbReference type="GO" id="GO:0005886">
    <property type="term" value="C:plasma membrane"/>
    <property type="evidence" value="ECO:0007669"/>
    <property type="project" value="UniProtKB-SubCell"/>
</dbReference>
<dbReference type="CDD" id="cd16380">
    <property type="entry name" value="YitT_C"/>
    <property type="match status" value="1"/>
</dbReference>
<evidence type="ECO:0000313" key="9">
    <source>
        <dbReference type="Proteomes" id="UP000186341"/>
    </source>
</evidence>
<organism evidence="8 9">
    <name type="scientific">Ileibacterium valens</name>
    <dbReference type="NCBI Taxonomy" id="1862668"/>
    <lineage>
        <taxon>Bacteria</taxon>
        <taxon>Bacillati</taxon>
        <taxon>Bacillota</taxon>
        <taxon>Erysipelotrichia</taxon>
        <taxon>Erysipelotrichales</taxon>
        <taxon>Erysipelotrichaceae</taxon>
        <taxon>Ileibacterium</taxon>
    </lineage>
</organism>
<dbReference type="GeneID" id="82203777"/>
<dbReference type="InterPro" id="IPR003740">
    <property type="entry name" value="YitT"/>
</dbReference>
<evidence type="ECO:0000256" key="4">
    <source>
        <dbReference type="ARBA" id="ARBA00022989"/>
    </source>
</evidence>